<protein>
    <recommendedName>
        <fullName evidence="1">Transposase IS4-like domain-containing protein</fullName>
    </recommendedName>
</protein>
<organism evidence="2 3">
    <name type="scientific">Alteromonas alba</name>
    <dbReference type="NCBI Taxonomy" id="2079529"/>
    <lineage>
        <taxon>Bacteria</taxon>
        <taxon>Pseudomonadati</taxon>
        <taxon>Pseudomonadota</taxon>
        <taxon>Gammaproteobacteria</taxon>
        <taxon>Alteromonadales</taxon>
        <taxon>Alteromonadaceae</taxon>
        <taxon>Alteromonas/Salinimonas group</taxon>
        <taxon>Alteromonas</taxon>
    </lineage>
</organism>
<evidence type="ECO:0000313" key="3">
    <source>
        <dbReference type="Proteomes" id="UP000238949"/>
    </source>
</evidence>
<dbReference type="PANTHER" id="PTHR35604">
    <property type="entry name" value="TRANSPOSASE INSH FOR INSERTION SEQUENCE ELEMENT IS5A-RELATED"/>
    <property type="match status" value="1"/>
</dbReference>
<accession>A0A2S9VDY9</accession>
<dbReference type="OrthoDB" id="9182628at2"/>
<evidence type="ECO:0000259" key="1">
    <source>
        <dbReference type="Pfam" id="PF01609"/>
    </source>
</evidence>
<name>A0A2S9VDY9_9ALTE</name>
<dbReference type="Pfam" id="PF01609">
    <property type="entry name" value="DDE_Tnp_1"/>
    <property type="match status" value="1"/>
</dbReference>
<gene>
    <name evidence="2" type="ORF">C6Y40_05060</name>
</gene>
<keyword evidence="3" id="KW-1185">Reference proteome</keyword>
<reference evidence="3" key="1">
    <citation type="journal article" date="2020" name="Int. J. Syst. Evol. Microbiol.">
        <title>Alteromonas alba sp. nov., a marine bacterium isolated from the seawater of the West Pacific Ocean.</title>
        <authorList>
            <person name="Sun C."/>
            <person name="Wu Y.-H."/>
            <person name="Xamxidin M."/>
            <person name="Cheng H."/>
            <person name="Xu X.-W."/>
        </authorList>
    </citation>
    <scope>NUCLEOTIDE SEQUENCE [LARGE SCALE GENOMIC DNA]</scope>
    <source>
        <strain evidence="3">190</strain>
    </source>
</reference>
<dbReference type="GO" id="GO:0003677">
    <property type="term" value="F:DNA binding"/>
    <property type="evidence" value="ECO:0007669"/>
    <property type="project" value="InterPro"/>
</dbReference>
<dbReference type="PANTHER" id="PTHR35604:SF2">
    <property type="entry name" value="TRANSPOSASE INSH FOR INSERTION SEQUENCE ELEMENT IS5A-RELATED"/>
    <property type="match status" value="1"/>
</dbReference>
<feature type="domain" description="Transposase IS4-like" evidence="1">
    <location>
        <begin position="3"/>
        <end position="135"/>
    </location>
</feature>
<dbReference type="InterPro" id="IPR002559">
    <property type="entry name" value="Transposase_11"/>
</dbReference>
<dbReference type="Proteomes" id="UP000238949">
    <property type="component" value="Unassembled WGS sequence"/>
</dbReference>
<dbReference type="GO" id="GO:0006313">
    <property type="term" value="P:DNA transposition"/>
    <property type="evidence" value="ECO:0007669"/>
    <property type="project" value="InterPro"/>
</dbReference>
<dbReference type="GO" id="GO:0004803">
    <property type="term" value="F:transposase activity"/>
    <property type="evidence" value="ECO:0007669"/>
    <property type="project" value="InterPro"/>
</dbReference>
<proteinExistence type="predicted"/>
<evidence type="ECO:0000313" key="2">
    <source>
        <dbReference type="EMBL" id="PRO74678.1"/>
    </source>
</evidence>
<comment type="caution">
    <text evidence="2">The sequence shown here is derived from an EMBL/GenBank/DDBJ whole genome shotgun (WGS) entry which is preliminary data.</text>
</comment>
<dbReference type="AlphaFoldDB" id="A0A2S9VDY9"/>
<dbReference type="EMBL" id="PVNP01000045">
    <property type="protein sequence ID" value="PRO74678.1"/>
    <property type="molecule type" value="Genomic_DNA"/>
</dbReference>
<sequence length="143" mass="15912">MGHILTENRNGLIVEAEVTEAGTSKEWDAGTTMLAKQGTRPGRTVGADKGYDTLEFVEGSRGLGITPHVAAKSLRSCIDKRTTGTEGYKISQVKRKRIEECFGWMKDIGLMRKLRHVGRAKVSWIFRFTAAAYNLTRLKVLIV</sequence>